<dbReference type="Gene3D" id="1.10.10.10">
    <property type="entry name" value="Winged helix-like DNA-binding domain superfamily/Winged helix DNA-binding domain"/>
    <property type="match status" value="1"/>
</dbReference>
<dbReference type="AlphaFoldDB" id="A0A3G8ZLS5"/>
<gene>
    <name evidence="2" type="ORF">EH165_09210</name>
</gene>
<dbReference type="KEGG" id="nak:EH165_09210"/>
<dbReference type="RefSeq" id="WP_124799198.1">
    <property type="nucleotide sequence ID" value="NZ_CP034170.1"/>
</dbReference>
<dbReference type="GO" id="GO:0003700">
    <property type="term" value="F:DNA-binding transcription factor activity"/>
    <property type="evidence" value="ECO:0007669"/>
    <property type="project" value="InterPro"/>
</dbReference>
<sequence length="100" mass="11499">MSDWTFFTNHGHAFFCIARDPEIRLRDVAERVGVTERAAQRIVADLVESGYLERARDGRRNRYRVCLDMPLRHPVENAHRIGDILTLLQPNVEVPDAAQS</sequence>
<reference evidence="2 3" key="2">
    <citation type="submission" date="2018-12" db="EMBL/GenBank/DDBJ databases">
        <title>Nakamurella antarcticus sp. nov., isolated from Antarctica South Shetland Islands soil.</title>
        <authorList>
            <person name="Peng F."/>
        </authorList>
    </citation>
    <scope>NUCLEOTIDE SEQUENCE [LARGE SCALE GENOMIC DNA]</scope>
    <source>
        <strain evidence="2 3">S14-144</strain>
    </source>
</reference>
<dbReference type="InterPro" id="IPR036390">
    <property type="entry name" value="WH_DNA-bd_sf"/>
</dbReference>
<feature type="domain" description="HTH marR-type" evidence="1">
    <location>
        <begin position="15"/>
        <end position="59"/>
    </location>
</feature>
<keyword evidence="3" id="KW-1185">Reference proteome</keyword>
<evidence type="ECO:0000313" key="3">
    <source>
        <dbReference type="Proteomes" id="UP000268084"/>
    </source>
</evidence>
<proteinExistence type="predicted"/>
<protein>
    <submittedName>
        <fullName evidence="2">ArsR family transcriptional regulator</fullName>
    </submittedName>
</protein>
<evidence type="ECO:0000259" key="1">
    <source>
        <dbReference type="Pfam" id="PF12802"/>
    </source>
</evidence>
<dbReference type="InterPro" id="IPR000835">
    <property type="entry name" value="HTH_MarR-typ"/>
</dbReference>
<evidence type="ECO:0000313" key="2">
    <source>
        <dbReference type="EMBL" id="AZI58289.1"/>
    </source>
</evidence>
<dbReference type="InterPro" id="IPR011991">
    <property type="entry name" value="ArsR-like_HTH"/>
</dbReference>
<dbReference type="Proteomes" id="UP000268084">
    <property type="component" value="Chromosome"/>
</dbReference>
<dbReference type="Pfam" id="PF12802">
    <property type="entry name" value="MarR_2"/>
    <property type="match status" value="1"/>
</dbReference>
<accession>A0A3G8ZLS5</accession>
<dbReference type="EMBL" id="CP034170">
    <property type="protein sequence ID" value="AZI58289.1"/>
    <property type="molecule type" value="Genomic_DNA"/>
</dbReference>
<organism evidence="2 3">
    <name type="scientific">Nakamurella antarctica</name>
    <dbReference type="NCBI Taxonomy" id="1902245"/>
    <lineage>
        <taxon>Bacteria</taxon>
        <taxon>Bacillati</taxon>
        <taxon>Actinomycetota</taxon>
        <taxon>Actinomycetes</taxon>
        <taxon>Nakamurellales</taxon>
        <taxon>Nakamurellaceae</taxon>
        <taxon>Nakamurella</taxon>
    </lineage>
</organism>
<dbReference type="OrthoDB" id="371140at2"/>
<name>A0A3G8ZLS5_9ACTN</name>
<dbReference type="CDD" id="cd00090">
    <property type="entry name" value="HTH_ARSR"/>
    <property type="match status" value="1"/>
</dbReference>
<reference evidence="2 3" key="1">
    <citation type="submission" date="2018-11" db="EMBL/GenBank/DDBJ databases">
        <authorList>
            <person name="Da X."/>
        </authorList>
    </citation>
    <scope>NUCLEOTIDE SEQUENCE [LARGE SCALE GENOMIC DNA]</scope>
    <source>
        <strain evidence="2 3">S14-144</strain>
    </source>
</reference>
<dbReference type="InterPro" id="IPR036388">
    <property type="entry name" value="WH-like_DNA-bd_sf"/>
</dbReference>
<dbReference type="SUPFAM" id="SSF46785">
    <property type="entry name" value="Winged helix' DNA-binding domain"/>
    <property type="match status" value="1"/>
</dbReference>